<dbReference type="GO" id="GO:0017000">
    <property type="term" value="P:antibiotic biosynthetic process"/>
    <property type="evidence" value="ECO:0007669"/>
    <property type="project" value="UniProtKB-ARBA"/>
</dbReference>
<dbReference type="InterPro" id="IPR020806">
    <property type="entry name" value="PKS_PP-bd"/>
</dbReference>
<dbReference type="GO" id="GO:0004312">
    <property type="term" value="F:fatty acid synthase activity"/>
    <property type="evidence" value="ECO:0007669"/>
    <property type="project" value="TreeGrafter"/>
</dbReference>
<name>A0A7W8B512_STRST</name>
<dbReference type="Gene3D" id="3.40.50.720">
    <property type="entry name" value="NAD(P)-binding Rossmann-like Domain"/>
    <property type="match status" value="1"/>
</dbReference>
<accession>A0A7W8B512</accession>
<dbReference type="GO" id="GO:0031177">
    <property type="term" value="F:phosphopantetheine binding"/>
    <property type="evidence" value="ECO:0007669"/>
    <property type="project" value="InterPro"/>
</dbReference>
<dbReference type="SMART" id="SM00822">
    <property type="entry name" value="PKS_KR"/>
    <property type="match status" value="1"/>
</dbReference>
<dbReference type="RefSeq" id="WP_184926837.1">
    <property type="nucleotide sequence ID" value="NZ_BMSQ01000072.1"/>
</dbReference>
<keyword evidence="2" id="KW-0597">Phosphoprotein</keyword>
<protein>
    <submittedName>
        <fullName evidence="4">Phthiocerol/phenolphthiocerol synthesis type-I polyketide synthase D</fullName>
    </submittedName>
</protein>
<dbReference type="SMART" id="SM00823">
    <property type="entry name" value="PKS_PP"/>
    <property type="match status" value="1"/>
</dbReference>
<dbReference type="PANTHER" id="PTHR43775">
    <property type="entry name" value="FATTY ACID SYNTHASE"/>
    <property type="match status" value="1"/>
</dbReference>
<dbReference type="InterPro" id="IPR057326">
    <property type="entry name" value="KR_dom"/>
</dbReference>
<dbReference type="InterPro" id="IPR013968">
    <property type="entry name" value="PKS_KR"/>
</dbReference>
<organism evidence="4 5">
    <name type="scientific">Streptomyces spectabilis</name>
    <dbReference type="NCBI Taxonomy" id="68270"/>
    <lineage>
        <taxon>Bacteria</taxon>
        <taxon>Bacillati</taxon>
        <taxon>Actinomycetota</taxon>
        <taxon>Actinomycetes</taxon>
        <taxon>Kitasatosporales</taxon>
        <taxon>Streptomycetaceae</taxon>
        <taxon>Streptomyces</taxon>
    </lineage>
</organism>
<reference evidence="4 5" key="1">
    <citation type="submission" date="2020-08" db="EMBL/GenBank/DDBJ databases">
        <title>Genomic Encyclopedia of Type Strains, Phase III (KMG-III): the genomes of soil and plant-associated and newly described type strains.</title>
        <authorList>
            <person name="Whitman W."/>
        </authorList>
    </citation>
    <scope>NUCLEOTIDE SEQUENCE [LARGE SCALE GENOMIC DNA]</scope>
    <source>
        <strain evidence="4 5">CECT 3146</strain>
    </source>
</reference>
<sequence length="432" mass="45551">MADEAPALDQGGLHGLVRTATYEHPTLSTTLIDTDATTPADAVAAELGHSTGREEVALRTGQRFVARIRPGAPCTAESGTDRVRTDGSYIVTGALGGLGLLVVQWLVEQGAAHVVVCARTSPSPQARKVLDGLERSGATISLILGDIRDTAEQAVAAASEKGTLSGVVHAAAVVEDATLANVSAKLLDRVWAGKAEGAWSLHQATLGHELDFWIGFSSVASLLGSPGQAAYAAANSWLDDLIAWRHAHNLPATGIHWGPWSEVGRGQGMAQRGFAMISPHEGIDALHRILRAGHVQTAYSPLDLSRWVALYPQAADAALFTDVLPRGNGTEGNSSVLDALTAATSDSHRMGILLDHIIACIRDCLGGTTRTITPTTSLVMIGVDSLTAVQLSQRLARTLKILIETGILWVKPTPRGLAEWILHRMGYTPTSP</sequence>
<dbReference type="Proteomes" id="UP000549009">
    <property type="component" value="Unassembled WGS sequence"/>
</dbReference>
<evidence type="ECO:0000313" key="4">
    <source>
        <dbReference type="EMBL" id="MBB5109821.1"/>
    </source>
</evidence>
<feature type="domain" description="Carrier" evidence="3">
    <location>
        <begin position="351"/>
        <end position="425"/>
    </location>
</feature>
<dbReference type="Pfam" id="PF08659">
    <property type="entry name" value="KR"/>
    <property type="match status" value="1"/>
</dbReference>
<dbReference type="AlphaFoldDB" id="A0A7W8B512"/>
<dbReference type="InterPro" id="IPR036291">
    <property type="entry name" value="NAD(P)-bd_dom_sf"/>
</dbReference>
<dbReference type="GO" id="GO:0006633">
    <property type="term" value="P:fatty acid biosynthetic process"/>
    <property type="evidence" value="ECO:0007669"/>
    <property type="project" value="TreeGrafter"/>
</dbReference>
<keyword evidence="1" id="KW-0596">Phosphopantetheine</keyword>
<dbReference type="PROSITE" id="PS00012">
    <property type="entry name" value="PHOSPHOPANTETHEINE"/>
    <property type="match status" value="1"/>
</dbReference>
<evidence type="ECO:0000313" key="5">
    <source>
        <dbReference type="Proteomes" id="UP000549009"/>
    </source>
</evidence>
<dbReference type="InterPro" id="IPR009081">
    <property type="entry name" value="PP-bd_ACP"/>
</dbReference>
<dbReference type="EMBL" id="JACHJD010000040">
    <property type="protein sequence ID" value="MBB5109821.1"/>
    <property type="molecule type" value="Genomic_DNA"/>
</dbReference>
<dbReference type="SUPFAM" id="SSF51735">
    <property type="entry name" value="NAD(P)-binding Rossmann-fold domains"/>
    <property type="match status" value="2"/>
</dbReference>
<dbReference type="CDD" id="cd08955">
    <property type="entry name" value="KR_2_FAS_SDR_x"/>
    <property type="match status" value="1"/>
</dbReference>
<dbReference type="InterPro" id="IPR036736">
    <property type="entry name" value="ACP-like_sf"/>
</dbReference>
<dbReference type="GO" id="GO:0005737">
    <property type="term" value="C:cytoplasm"/>
    <property type="evidence" value="ECO:0007669"/>
    <property type="project" value="TreeGrafter"/>
</dbReference>
<evidence type="ECO:0000256" key="1">
    <source>
        <dbReference type="ARBA" id="ARBA00022450"/>
    </source>
</evidence>
<gene>
    <name evidence="4" type="ORF">FHS40_008951</name>
</gene>
<dbReference type="SUPFAM" id="SSF47336">
    <property type="entry name" value="ACP-like"/>
    <property type="match status" value="1"/>
</dbReference>
<proteinExistence type="predicted"/>
<dbReference type="Gene3D" id="1.10.1200.10">
    <property type="entry name" value="ACP-like"/>
    <property type="match status" value="1"/>
</dbReference>
<dbReference type="InterPro" id="IPR006162">
    <property type="entry name" value="Ppantetheine_attach_site"/>
</dbReference>
<evidence type="ECO:0000256" key="2">
    <source>
        <dbReference type="ARBA" id="ARBA00022553"/>
    </source>
</evidence>
<dbReference type="PROSITE" id="PS50075">
    <property type="entry name" value="CARRIER"/>
    <property type="match status" value="1"/>
</dbReference>
<dbReference type="GO" id="GO:0005886">
    <property type="term" value="C:plasma membrane"/>
    <property type="evidence" value="ECO:0007669"/>
    <property type="project" value="TreeGrafter"/>
</dbReference>
<dbReference type="PANTHER" id="PTHR43775:SF37">
    <property type="entry name" value="SI:DKEY-61P9.11"/>
    <property type="match status" value="1"/>
</dbReference>
<dbReference type="GO" id="GO:0071770">
    <property type="term" value="P:DIM/DIP cell wall layer assembly"/>
    <property type="evidence" value="ECO:0007669"/>
    <property type="project" value="TreeGrafter"/>
</dbReference>
<keyword evidence="5" id="KW-1185">Reference proteome</keyword>
<dbReference type="InterPro" id="IPR050091">
    <property type="entry name" value="PKS_NRPS_Biosynth_Enz"/>
</dbReference>
<comment type="caution">
    <text evidence="4">The sequence shown here is derived from an EMBL/GenBank/DDBJ whole genome shotgun (WGS) entry which is preliminary data.</text>
</comment>
<dbReference type="Pfam" id="PF00550">
    <property type="entry name" value="PP-binding"/>
    <property type="match status" value="1"/>
</dbReference>
<evidence type="ECO:0000259" key="3">
    <source>
        <dbReference type="PROSITE" id="PS50075"/>
    </source>
</evidence>